<reference evidence="2" key="1">
    <citation type="submission" date="2018-05" db="EMBL/GenBank/DDBJ databases">
        <authorList>
            <person name="Lanie J.A."/>
            <person name="Ng W.-L."/>
            <person name="Kazmierczak K.M."/>
            <person name="Andrzejewski T.M."/>
            <person name="Davidsen T.M."/>
            <person name="Wayne K.J."/>
            <person name="Tettelin H."/>
            <person name="Glass J.I."/>
            <person name="Rusch D."/>
            <person name="Podicherti R."/>
            <person name="Tsui H.-C.T."/>
            <person name="Winkler M.E."/>
        </authorList>
    </citation>
    <scope>NUCLEOTIDE SEQUENCE</scope>
</reference>
<evidence type="ECO:0000313" key="2">
    <source>
        <dbReference type="EMBL" id="SVB05436.1"/>
    </source>
</evidence>
<dbReference type="PANTHER" id="PTHR22916:SF64">
    <property type="entry name" value="TRANSFERASE, PUTATIVE-RELATED"/>
    <property type="match status" value="1"/>
</dbReference>
<accession>A0A382AV83</accession>
<organism evidence="2">
    <name type="scientific">marine metagenome</name>
    <dbReference type="NCBI Taxonomy" id="408172"/>
    <lineage>
        <taxon>unclassified sequences</taxon>
        <taxon>metagenomes</taxon>
        <taxon>ecological metagenomes</taxon>
    </lineage>
</organism>
<evidence type="ECO:0000259" key="1">
    <source>
        <dbReference type="Pfam" id="PF00535"/>
    </source>
</evidence>
<dbReference type="InterPro" id="IPR001173">
    <property type="entry name" value="Glyco_trans_2-like"/>
</dbReference>
<dbReference type="Gene3D" id="3.90.550.10">
    <property type="entry name" value="Spore Coat Polysaccharide Biosynthesis Protein SpsA, Chain A"/>
    <property type="match status" value="1"/>
</dbReference>
<proteinExistence type="predicted"/>
<dbReference type="Pfam" id="PF00535">
    <property type="entry name" value="Glycos_transf_2"/>
    <property type="match status" value="1"/>
</dbReference>
<dbReference type="PANTHER" id="PTHR22916">
    <property type="entry name" value="GLYCOSYLTRANSFERASE"/>
    <property type="match status" value="1"/>
</dbReference>
<feature type="non-terminal residue" evidence="2">
    <location>
        <position position="143"/>
    </location>
</feature>
<dbReference type="InterPro" id="IPR029044">
    <property type="entry name" value="Nucleotide-diphossugar_trans"/>
</dbReference>
<dbReference type="SUPFAM" id="SSF53448">
    <property type="entry name" value="Nucleotide-diphospho-sugar transferases"/>
    <property type="match status" value="1"/>
</dbReference>
<name>A0A382AV83_9ZZZZ</name>
<protein>
    <recommendedName>
        <fullName evidence="1">Glycosyltransferase 2-like domain-containing protein</fullName>
    </recommendedName>
</protein>
<dbReference type="CDD" id="cd00761">
    <property type="entry name" value="Glyco_tranf_GTA_type"/>
    <property type="match status" value="1"/>
</dbReference>
<feature type="domain" description="Glycosyltransferase 2-like" evidence="1">
    <location>
        <begin position="8"/>
        <end position="121"/>
    </location>
</feature>
<dbReference type="EMBL" id="UINC01026988">
    <property type="protein sequence ID" value="SVB05436.1"/>
    <property type="molecule type" value="Genomic_DNA"/>
</dbReference>
<dbReference type="AlphaFoldDB" id="A0A382AV83"/>
<gene>
    <name evidence="2" type="ORF">METZ01_LOCUS158290</name>
</gene>
<sequence length="143" mass="16190">MNSEIFLSIIIPAYNNPHELESLCNSLHHQLSKEIEVIVIDDGSTIAIKELVGEFNFKYFYKNNSGPASSRNYGANLASGRYLLFLDSDTVMPKGMFKKILSTATEENIDICSVFYSEKSNNLGVGQQFKAYFDYFHNCYDVS</sequence>